<sequence>MSIMNPVLPNTSAEVARIAFSLFVYVADIDRNITAQEVRRFQVLLNDTAWVENDDLRAGLQELKDRYSTFWANYEDGVFSADVQAIAEVMERIRRYVGEERAKALKVALGRFLVLLDRGSFGGKLGQKDNPARVQAKKELAAILLGGGLPALPAPAADSARMPQPFPPRLVSPPPAATAELPVAEARTSSPQPASPAVPAQMPESGDQPGPVAPAANPHPRPDECTVWSGRTRLYCVSVAAETHDTKTYSFVGEPGTLFHYRPGQAITIEVPVQGSVLRRTYTISSSPSRPYLLSITVKKVPMGWMSNWLFDNMAPGVECMANGPFGKFTCLDHSVRKLLFLAAGSGVTPLMSMLRWLADMARDVDVVFIYNVSTPADIIFHQELLHLATRFGSRLRLVIVPAAPAIGFPWHGSMGRIDEMLIRSQVADLAEREAFVCGPAGYMAAARSILISLGLPEELYHQEAFGAAKPETAAAKAAPSQGGAAAVAPATAPAVPAPPAIGKPQPAGSLPAPARPAAPPAPAAARKPALPASPAGSGAAPETAARATPPSAAPPAPAAAGKPQVTIESSGERFAVRPDQTILDAADEAGIQLEHSCRSGNCGSCKMRAVSGEVRMEPGHCLSADEVGAGYILTCVARPAGSGNVTIVV</sequence>
<dbReference type="PANTHER" id="PTHR47354:SF6">
    <property type="entry name" value="NADH OXIDOREDUCTASE HCR"/>
    <property type="match status" value="1"/>
</dbReference>
<evidence type="ECO:0000256" key="8">
    <source>
        <dbReference type="ARBA" id="ARBA00023014"/>
    </source>
</evidence>
<dbReference type="InterPro" id="IPR017938">
    <property type="entry name" value="Riboflavin_synthase-like_b-brl"/>
</dbReference>
<dbReference type="PROSITE" id="PS00197">
    <property type="entry name" value="2FE2S_FER_1"/>
    <property type="match status" value="1"/>
</dbReference>
<comment type="caution">
    <text evidence="14">The sequence shown here is derived from an EMBL/GenBank/DDBJ whole genome shotgun (WGS) entry which is preliminary data.</text>
</comment>
<dbReference type="InterPro" id="IPR008333">
    <property type="entry name" value="Cbr1-like_FAD-bd_dom"/>
</dbReference>
<dbReference type="Gene3D" id="2.40.30.10">
    <property type="entry name" value="Translation factors"/>
    <property type="match status" value="1"/>
</dbReference>
<dbReference type="PANTHER" id="PTHR47354">
    <property type="entry name" value="NADH OXIDOREDUCTASE HCR"/>
    <property type="match status" value="1"/>
</dbReference>
<organism evidence="14 15">
    <name type="scientific">Rhizobium puerariae</name>
    <dbReference type="NCBI Taxonomy" id="1585791"/>
    <lineage>
        <taxon>Bacteria</taxon>
        <taxon>Pseudomonadati</taxon>
        <taxon>Pseudomonadota</taxon>
        <taxon>Alphaproteobacteria</taxon>
        <taxon>Hyphomicrobiales</taxon>
        <taxon>Rhizobiaceae</taxon>
        <taxon>Rhizobium/Agrobacterium group</taxon>
        <taxon>Rhizobium</taxon>
    </lineage>
</organism>
<comment type="cofactor">
    <cofactor evidence="1">
        <name>FAD</name>
        <dbReference type="ChEBI" id="CHEBI:57692"/>
    </cofactor>
</comment>
<evidence type="ECO:0000256" key="10">
    <source>
        <dbReference type="ARBA" id="ARBA00061434"/>
    </source>
</evidence>
<dbReference type="Pfam" id="PF00175">
    <property type="entry name" value="NAD_binding_1"/>
    <property type="match status" value="1"/>
</dbReference>
<keyword evidence="7" id="KW-0408">Iron</keyword>
<dbReference type="CDD" id="cd00207">
    <property type="entry name" value="fer2"/>
    <property type="match status" value="1"/>
</dbReference>
<dbReference type="PROSITE" id="PS51384">
    <property type="entry name" value="FAD_FR"/>
    <property type="match status" value="1"/>
</dbReference>
<evidence type="ECO:0000256" key="4">
    <source>
        <dbReference type="ARBA" id="ARBA00022723"/>
    </source>
</evidence>
<dbReference type="Gene3D" id="3.40.50.80">
    <property type="entry name" value="Nucleotide-binding domain of ferredoxin-NADP reductase (FNR) module"/>
    <property type="match status" value="1"/>
</dbReference>
<feature type="compositionally biased region" description="Pro residues" evidence="11">
    <location>
        <begin position="514"/>
        <end position="523"/>
    </location>
</feature>
<keyword evidence="8" id="KW-0411">Iron-sulfur</keyword>
<dbReference type="InterPro" id="IPR006058">
    <property type="entry name" value="2Fe2S_fd_BS"/>
</dbReference>
<dbReference type="SUPFAM" id="SSF63380">
    <property type="entry name" value="Riboflavin synthase domain-like"/>
    <property type="match status" value="1"/>
</dbReference>
<dbReference type="RefSeq" id="WP_377264688.1">
    <property type="nucleotide sequence ID" value="NZ_JBHMAA010000029.1"/>
</dbReference>
<protein>
    <submittedName>
        <fullName evidence="14">2Fe-2S iron-sulfur cluster-binding protein</fullName>
    </submittedName>
</protein>
<feature type="region of interest" description="Disordered" evidence="11">
    <location>
        <begin position="497"/>
        <end position="567"/>
    </location>
</feature>
<evidence type="ECO:0000256" key="1">
    <source>
        <dbReference type="ARBA" id="ARBA00001974"/>
    </source>
</evidence>
<name>A0ABV6AQ79_9HYPH</name>
<dbReference type="Pfam" id="PF00970">
    <property type="entry name" value="FAD_binding_6"/>
    <property type="match status" value="1"/>
</dbReference>
<dbReference type="InterPro" id="IPR017927">
    <property type="entry name" value="FAD-bd_FR_type"/>
</dbReference>
<evidence type="ECO:0000256" key="2">
    <source>
        <dbReference type="ARBA" id="ARBA00022630"/>
    </source>
</evidence>
<evidence type="ECO:0000256" key="11">
    <source>
        <dbReference type="SAM" id="MobiDB-lite"/>
    </source>
</evidence>
<evidence type="ECO:0000313" key="15">
    <source>
        <dbReference type="Proteomes" id="UP001589692"/>
    </source>
</evidence>
<evidence type="ECO:0000256" key="7">
    <source>
        <dbReference type="ARBA" id="ARBA00023004"/>
    </source>
</evidence>
<comment type="similarity">
    <text evidence="10">In the N-terminal section; belongs to the FAD-binding oxidoreductase type 6 family.</text>
</comment>
<dbReference type="InterPro" id="IPR001709">
    <property type="entry name" value="Flavoprot_Pyr_Nucl_cyt_Rdtase"/>
</dbReference>
<dbReference type="SUPFAM" id="SSF54292">
    <property type="entry name" value="2Fe-2S ferredoxin-like"/>
    <property type="match status" value="1"/>
</dbReference>
<feature type="region of interest" description="Disordered" evidence="11">
    <location>
        <begin position="155"/>
        <end position="224"/>
    </location>
</feature>
<feature type="domain" description="2Fe-2S ferredoxin-type" evidence="12">
    <location>
        <begin position="564"/>
        <end position="650"/>
    </location>
</feature>
<dbReference type="InterPro" id="IPR036010">
    <property type="entry name" value="2Fe-2S_ferredoxin-like_sf"/>
</dbReference>
<evidence type="ECO:0000259" key="12">
    <source>
        <dbReference type="PROSITE" id="PS51085"/>
    </source>
</evidence>
<comment type="cofactor">
    <cofactor evidence="9">
        <name>[2Fe-2S] cluster</name>
        <dbReference type="ChEBI" id="CHEBI:190135"/>
    </cofactor>
</comment>
<dbReference type="EMBL" id="JBHMAA010000029">
    <property type="protein sequence ID" value="MFB9951868.1"/>
    <property type="molecule type" value="Genomic_DNA"/>
</dbReference>
<evidence type="ECO:0000259" key="13">
    <source>
        <dbReference type="PROSITE" id="PS51384"/>
    </source>
</evidence>
<evidence type="ECO:0000313" key="14">
    <source>
        <dbReference type="EMBL" id="MFB9951868.1"/>
    </source>
</evidence>
<evidence type="ECO:0000256" key="3">
    <source>
        <dbReference type="ARBA" id="ARBA00022714"/>
    </source>
</evidence>
<proteinExistence type="inferred from homology"/>
<evidence type="ECO:0000256" key="9">
    <source>
        <dbReference type="ARBA" id="ARBA00034078"/>
    </source>
</evidence>
<dbReference type="PRINTS" id="PR00371">
    <property type="entry name" value="FPNCR"/>
</dbReference>
<dbReference type="CDD" id="cd06215">
    <property type="entry name" value="FNR_iron_sulfur_binding_1"/>
    <property type="match status" value="1"/>
</dbReference>
<keyword evidence="2" id="KW-0285">Flavoprotein</keyword>
<keyword evidence="3" id="KW-0001">2Fe-2S</keyword>
<dbReference type="Pfam" id="PF00111">
    <property type="entry name" value="Fer2"/>
    <property type="match status" value="1"/>
</dbReference>
<keyword evidence="4" id="KW-0479">Metal-binding</keyword>
<dbReference type="Proteomes" id="UP001589692">
    <property type="component" value="Unassembled WGS sequence"/>
</dbReference>
<dbReference type="InterPro" id="IPR012675">
    <property type="entry name" value="Beta-grasp_dom_sf"/>
</dbReference>
<dbReference type="InterPro" id="IPR039261">
    <property type="entry name" value="FNR_nucleotide-bd"/>
</dbReference>
<gene>
    <name evidence="14" type="ORF">ACFFP0_23720</name>
</gene>
<dbReference type="Gene3D" id="3.10.20.30">
    <property type="match status" value="1"/>
</dbReference>
<accession>A0ABV6AQ79</accession>
<feature type="compositionally biased region" description="Pro residues" evidence="11">
    <location>
        <begin position="164"/>
        <end position="176"/>
    </location>
</feature>
<keyword evidence="15" id="KW-1185">Reference proteome</keyword>
<dbReference type="InterPro" id="IPR001433">
    <property type="entry name" value="OxRdtase_FAD/NAD-bd"/>
</dbReference>
<dbReference type="SUPFAM" id="SSF52343">
    <property type="entry name" value="Ferredoxin reductase-like, C-terminal NADP-linked domain"/>
    <property type="match status" value="1"/>
</dbReference>
<keyword evidence="5" id="KW-0274">FAD</keyword>
<feature type="compositionally biased region" description="Low complexity" evidence="11">
    <location>
        <begin position="524"/>
        <end position="551"/>
    </location>
</feature>
<dbReference type="PROSITE" id="PS51085">
    <property type="entry name" value="2FE2S_FER_2"/>
    <property type="match status" value="1"/>
</dbReference>
<keyword evidence="6" id="KW-0560">Oxidoreductase</keyword>
<reference evidence="14 15" key="1">
    <citation type="submission" date="2024-09" db="EMBL/GenBank/DDBJ databases">
        <authorList>
            <person name="Sun Q."/>
            <person name="Mori K."/>
        </authorList>
    </citation>
    <scope>NUCLEOTIDE SEQUENCE [LARGE SCALE GENOMIC DNA]</scope>
    <source>
        <strain evidence="14 15">TBRC 4938</strain>
    </source>
</reference>
<feature type="compositionally biased region" description="Low complexity" evidence="11">
    <location>
        <begin position="189"/>
        <end position="203"/>
    </location>
</feature>
<dbReference type="InterPro" id="IPR050415">
    <property type="entry name" value="MRET"/>
</dbReference>
<dbReference type="InterPro" id="IPR001041">
    <property type="entry name" value="2Fe-2S_ferredoxin-type"/>
</dbReference>
<feature type="domain" description="FAD-binding FR-type" evidence="13">
    <location>
        <begin position="229"/>
        <end position="332"/>
    </location>
</feature>
<evidence type="ECO:0000256" key="6">
    <source>
        <dbReference type="ARBA" id="ARBA00023002"/>
    </source>
</evidence>
<evidence type="ECO:0000256" key="5">
    <source>
        <dbReference type="ARBA" id="ARBA00022827"/>
    </source>
</evidence>
<dbReference type="PRINTS" id="PR00410">
    <property type="entry name" value="PHEHYDRXLASE"/>
</dbReference>